<dbReference type="OrthoDB" id="1253990at2"/>
<evidence type="ECO:0000313" key="2">
    <source>
        <dbReference type="EMBL" id="TGO03952.1"/>
    </source>
</evidence>
<proteinExistence type="predicted"/>
<gene>
    <name evidence="2" type="ORF">SERN_2964</name>
</gene>
<accession>A0A4Z1E017</accession>
<dbReference type="AlphaFoldDB" id="A0A4Z1E017"/>
<dbReference type="InterPro" id="IPR008136">
    <property type="entry name" value="CinA_C"/>
</dbReference>
<dbReference type="Proteomes" id="UP000297318">
    <property type="component" value="Unassembled WGS sequence"/>
</dbReference>
<sequence>MSEVQDAQTSKLVERLARLATTTGTTVAVAESVTCGALVSALGEGSDASTWLAGGIVAYHTDVKARLLGVPDDLDPYSGECAEHLASGVRRLLASDVAVSTTGVGGPEPQGPHAPGTVYVGWDDGDRRGHTLLVLDGEPADVVRETVALCAQRLCALVDARREP</sequence>
<dbReference type="EMBL" id="RHPJ01000005">
    <property type="protein sequence ID" value="TGO03952.1"/>
    <property type="molecule type" value="Genomic_DNA"/>
</dbReference>
<protein>
    <submittedName>
        <fullName evidence="2">C-terminal domain of CinA type S</fullName>
    </submittedName>
</protein>
<organism evidence="2 3">
    <name type="scientific">Serinibacter arcticus</name>
    <dbReference type="NCBI Taxonomy" id="1655435"/>
    <lineage>
        <taxon>Bacteria</taxon>
        <taxon>Bacillati</taxon>
        <taxon>Actinomycetota</taxon>
        <taxon>Actinomycetes</taxon>
        <taxon>Micrococcales</taxon>
        <taxon>Beutenbergiaceae</taxon>
        <taxon>Serinibacter</taxon>
    </lineage>
</organism>
<keyword evidence="3" id="KW-1185">Reference proteome</keyword>
<dbReference type="Pfam" id="PF02464">
    <property type="entry name" value="CinA"/>
    <property type="match status" value="1"/>
</dbReference>
<evidence type="ECO:0000259" key="1">
    <source>
        <dbReference type="Pfam" id="PF02464"/>
    </source>
</evidence>
<comment type="caution">
    <text evidence="2">The sequence shown here is derived from an EMBL/GenBank/DDBJ whole genome shotgun (WGS) entry which is preliminary data.</text>
</comment>
<dbReference type="RefSeq" id="WP_135850962.1">
    <property type="nucleotide sequence ID" value="NZ_RHPJ01000005.1"/>
</dbReference>
<name>A0A4Z1E017_9MICO</name>
<reference evidence="2 3" key="1">
    <citation type="submission" date="2018-11" db="EMBL/GenBank/DDBJ databases">
        <title>Complete genome sequencing of the Actinobacteria Serinibacter sp. K3-2.</title>
        <authorList>
            <person name="Rakitin A.L."/>
            <person name="Beletsky A.V."/>
            <person name="Mardanov A.V."/>
            <person name="Ravin N.V."/>
            <person name="Gromova A.S."/>
            <person name="Filippova S.N."/>
            <person name="Gal'Chenko V.F."/>
        </authorList>
    </citation>
    <scope>NUCLEOTIDE SEQUENCE [LARGE SCALE GENOMIC DNA]</scope>
    <source>
        <strain evidence="2 3">K3-2</strain>
    </source>
</reference>
<dbReference type="NCBIfam" id="TIGR00199">
    <property type="entry name" value="PncC_domain"/>
    <property type="match status" value="1"/>
</dbReference>
<dbReference type="InterPro" id="IPR036653">
    <property type="entry name" value="CinA-like_C"/>
</dbReference>
<feature type="domain" description="CinA C-terminal" evidence="1">
    <location>
        <begin position="11"/>
        <end position="150"/>
    </location>
</feature>
<dbReference type="SUPFAM" id="SSF142433">
    <property type="entry name" value="CinA-like"/>
    <property type="match status" value="1"/>
</dbReference>
<dbReference type="Gene3D" id="3.90.950.20">
    <property type="entry name" value="CinA-like"/>
    <property type="match status" value="1"/>
</dbReference>
<evidence type="ECO:0000313" key="3">
    <source>
        <dbReference type="Proteomes" id="UP000297318"/>
    </source>
</evidence>